<sequence>MDDYTNKGKKGESFRGGKKRKRDKWYGYDDQDFQRWWHRQGKAEYGGRDLDNAEEARQAYEDWVSRGKPKVK</sequence>
<dbReference type="AlphaFoldDB" id="A0A8J6XVN0"/>
<keyword evidence="3" id="KW-1185">Reference proteome</keyword>
<evidence type="ECO:0000313" key="3">
    <source>
        <dbReference type="Proteomes" id="UP000629098"/>
    </source>
</evidence>
<dbReference type="RefSeq" id="WP_190836102.1">
    <property type="nucleotide sequence ID" value="NZ_CAWPPI010000104.1"/>
</dbReference>
<dbReference type="Proteomes" id="UP000629098">
    <property type="component" value="Unassembled WGS sequence"/>
</dbReference>
<protein>
    <submittedName>
        <fullName evidence="2">Uncharacterized protein</fullName>
    </submittedName>
</protein>
<reference evidence="2" key="1">
    <citation type="submission" date="2020-09" db="EMBL/GenBank/DDBJ databases">
        <title>Iningainema tapete sp. nov. (Scytonemataceae, Cyanobacteria) from greenhouses in central Florida (USA) produces two types of nodularin with biosynthetic potential for microcystin-LR and anabaenopeptins.</title>
        <authorList>
            <person name="Berthold D.E."/>
            <person name="Lefler F.W."/>
            <person name="Huang I.-S."/>
            <person name="Abdulla H."/>
            <person name="Zimba P.V."/>
            <person name="Laughinghouse H.D. IV."/>
        </authorList>
    </citation>
    <scope>NUCLEOTIDE SEQUENCE</scope>
    <source>
        <strain evidence="2">BLCCT55</strain>
    </source>
</reference>
<accession>A0A8J6XVN0</accession>
<proteinExistence type="predicted"/>
<evidence type="ECO:0000256" key="1">
    <source>
        <dbReference type="SAM" id="MobiDB-lite"/>
    </source>
</evidence>
<dbReference type="EMBL" id="JACXAE010000104">
    <property type="protein sequence ID" value="MBD2777037.1"/>
    <property type="molecule type" value="Genomic_DNA"/>
</dbReference>
<gene>
    <name evidence="2" type="ORF">ICL16_34560</name>
</gene>
<evidence type="ECO:0000313" key="2">
    <source>
        <dbReference type="EMBL" id="MBD2777037.1"/>
    </source>
</evidence>
<feature type="compositionally biased region" description="Basic and acidic residues" evidence="1">
    <location>
        <begin position="1"/>
        <end position="15"/>
    </location>
</feature>
<organism evidence="2 3">
    <name type="scientific">Iningainema tapete BLCC-T55</name>
    <dbReference type="NCBI Taxonomy" id="2748662"/>
    <lineage>
        <taxon>Bacteria</taxon>
        <taxon>Bacillati</taxon>
        <taxon>Cyanobacteriota</taxon>
        <taxon>Cyanophyceae</taxon>
        <taxon>Nostocales</taxon>
        <taxon>Scytonemataceae</taxon>
        <taxon>Iningainema tapete</taxon>
    </lineage>
</organism>
<name>A0A8J6XVN0_9CYAN</name>
<feature type="region of interest" description="Disordered" evidence="1">
    <location>
        <begin position="1"/>
        <end position="23"/>
    </location>
</feature>
<comment type="caution">
    <text evidence="2">The sequence shown here is derived from an EMBL/GenBank/DDBJ whole genome shotgun (WGS) entry which is preliminary data.</text>
</comment>